<name>A0A8J2Q636_9BILA</name>
<dbReference type="OrthoDB" id="5858182at2759"/>
<dbReference type="Pfam" id="PF04155">
    <property type="entry name" value="Ground-like"/>
    <property type="match status" value="1"/>
</dbReference>
<dbReference type="InterPro" id="IPR007284">
    <property type="entry name" value="Ground-like_dom"/>
</dbReference>
<feature type="domain" description="Ground-like" evidence="1">
    <location>
        <begin position="308"/>
        <end position="378"/>
    </location>
</feature>
<accession>A0A8J2Q636</accession>
<gene>
    <name evidence="2" type="ORF">CJOHNSTONI_LOCUS3839</name>
</gene>
<evidence type="ECO:0000313" key="3">
    <source>
        <dbReference type="Proteomes" id="UP000746747"/>
    </source>
</evidence>
<comment type="caution">
    <text evidence="2">The sequence shown here is derived from an EMBL/GenBank/DDBJ whole genome shotgun (WGS) entry which is preliminary data.</text>
</comment>
<evidence type="ECO:0000313" key="2">
    <source>
        <dbReference type="EMBL" id="CAG9533628.1"/>
    </source>
</evidence>
<reference evidence="2" key="1">
    <citation type="submission" date="2021-09" db="EMBL/GenBank/DDBJ databases">
        <authorList>
            <consortium name="Pathogen Informatics"/>
        </authorList>
    </citation>
    <scope>NUCLEOTIDE SEQUENCE</scope>
</reference>
<protein>
    <recommendedName>
        <fullName evidence="1">Ground-like domain-containing protein</fullName>
    </recommendedName>
</protein>
<evidence type="ECO:0000259" key="1">
    <source>
        <dbReference type="Pfam" id="PF04155"/>
    </source>
</evidence>
<dbReference type="EMBL" id="CAKAEH010001257">
    <property type="protein sequence ID" value="CAG9533628.1"/>
    <property type="molecule type" value="Genomic_DNA"/>
</dbReference>
<dbReference type="AlphaFoldDB" id="A0A8J2Q636"/>
<organism evidence="2 3">
    <name type="scientific">Cercopithifilaria johnstoni</name>
    <dbReference type="NCBI Taxonomy" id="2874296"/>
    <lineage>
        <taxon>Eukaryota</taxon>
        <taxon>Metazoa</taxon>
        <taxon>Ecdysozoa</taxon>
        <taxon>Nematoda</taxon>
        <taxon>Chromadorea</taxon>
        <taxon>Rhabditida</taxon>
        <taxon>Spirurina</taxon>
        <taxon>Spiruromorpha</taxon>
        <taxon>Filarioidea</taxon>
        <taxon>Onchocercidae</taxon>
        <taxon>Cercopithifilaria</taxon>
    </lineage>
</organism>
<keyword evidence="3" id="KW-1185">Reference proteome</keyword>
<proteinExistence type="predicted"/>
<sequence>MIAKNQAIYMFQKFSNEKLFSSMLIFVILSTTEAYFPKSSQPQPWPYPCHHHSRALHCRPPKPPRNSLCSPSLPSHPQSKPLCPPCPTVSYPIPPFCPVLCPPSPSVSCPLSCPLSPLLSSPSLPASSPSQHYNIRPISSNSGKLASYLDGISESHQGSYKTQQSGHLINDIETVTGLLHSSFSTKPEPTELLKNQNQPNSSQQFNQPFNTYLSSIIHENGSILSQQQLRQIATTEMDEPIAGIAKKAQKYGAKYLIKSNCSSNDRNCFIDDFTVPPENDCCTNCSAPCRFRYIRKTSLRSDQVQEVDPVCNNELLKQIIDKQVDDDINKSKIRIERTSRWFLGGLFGVICGNDNFAYVIQTKDFCQHRKGNVTCYVFRPLLDYSKINIP</sequence>
<dbReference type="Proteomes" id="UP000746747">
    <property type="component" value="Unassembled WGS sequence"/>
</dbReference>